<dbReference type="Proteomes" id="UP000682134">
    <property type="component" value="Unassembled WGS sequence"/>
</dbReference>
<dbReference type="Pfam" id="PF25601">
    <property type="entry name" value="AAA_lid_14"/>
    <property type="match status" value="1"/>
</dbReference>
<keyword evidence="1" id="KW-0547">Nucleotide-binding</keyword>
<evidence type="ECO:0000256" key="2">
    <source>
        <dbReference type="ARBA" id="ARBA00022840"/>
    </source>
</evidence>
<dbReference type="PROSITE" id="PS00688">
    <property type="entry name" value="SIGMA54_INTERACT_3"/>
    <property type="match status" value="1"/>
</dbReference>
<dbReference type="EMBL" id="JAGIYQ010000006">
    <property type="protein sequence ID" value="MBP0725769.1"/>
    <property type="molecule type" value="Genomic_DNA"/>
</dbReference>
<dbReference type="Gene3D" id="3.40.50.300">
    <property type="entry name" value="P-loop containing nucleotide triphosphate hydrolases"/>
    <property type="match status" value="1"/>
</dbReference>
<dbReference type="SMART" id="SM00091">
    <property type="entry name" value="PAS"/>
    <property type="match status" value="1"/>
</dbReference>
<feature type="domain" description="Sigma-54 factor interaction" evidence="7">
    <location>
        <begin position="255"/>
        <end position="484"/>
    </location>
</feature>
<dbReference type="Gene3D" id="1.10.10.60">
    <property type="entry name" value="Homeodomain-like"/>
    <property type="match status" value="1"/>
</dbReference>
<evidence type="ECO:0000313" key="10">
    <source>
        <dbReference type="Proteomes" id="UP000682134"/>
    </source>
</evidence>
<dbReference type="InterPro" id="IPR013767">
    <property type="entry name" value="PAS_fold"/>
</dbReference>
<evidence type="ECO:0000259" key="7">
    <source>
        <dbReference type="PROSITE" id="PS50045"/>
    </source>
</evidence>
<dbReference type="Pfam" id="PF00989">
    <property type="entry name" value="PAS"/>
    <property type="match status" value="1"/>
</dbReference>
<gene>
    <name evidence="9" type="ORF">J5Y03_11355</name>
</gene>
<dbReference type="PANTHER" id="PTHR32071:SF57">
    <property type="entry name" value="C4-DICARBOXYLATE TRANSPORT TRANSCRIPTIONAL REGULATORY PROTEIN DCTD"/>
    <property type="match status" value="1"/>
</dbReference>
<dbReference type="PROSITE" id="PS00675">
    <property type="entry name" value="SIGMA54_INTERACT_1"/>
    <property type="match status" value="1"/>
</dbReference>
<dbReference type="InterPro" id="IPR003593">
    <property type="entry name" value="AAA+_ATPase"/>
</dbReference>
<keyword evidence="2" id="KW-0067">ATP-binding</keyword>
<evidence type="ECO:0000256" key="1">
    <source>
        <dbReference type="ARBA" id="ARBA00022741"/>
    </source>
</evidence>
<dbReference type="Gene3D" id="1.10.8.60">
    <property type="match status" value="1"/>
</dbReference>
<dbReference type="GO" id="GO:0005524">
    <property type="term" value="F:ATP binding"/>
    <property type="evidence" value="ECO:0007669"/>
    <property type="project" value="UniProtKB-KW"/>
</dbReference>
<name>A0A940NI18_9BACI</name>
<accession>A0A940NI18</accession>
<dbReference type="SUPFAM" id="SSF52540">
    <property type="entry name" value="P-loop containing nucleoside triphosphate hydrolases"/>
    <property type="match status" value="1"/>
</dbReference>
<dbReference type="PROSITE" id="PS50045">
    <property type="entry name" value="SIGMA54_INTERACT_4"/>
    <property type="match status" value="1"/>
</dbReference>
<dbReference type="InterPro" id="IPR058031">
    <property type="entry name" value="AAA_lid_NorR"/>
</dbReference>
<dbReference type="CDD" id="cd00130">
    <property type="entry name" value="PAS"/>
    <property type="match status" value="1"/>
</dbReference>
<dbReference type="SUPFAM" id="SSF46689">
    <property type="entry name" value="Homeodomain-like"/>
    <property type="match status" value="1"/>
</dbReference>
<protein>
    <submittedName>
        <fullName evidence="9">Sigma 54-interacting transcriptional regulator</fullName>
    </submittedName>
</protein>
<dbReference type="PROSITE" id="PS50112">
    <property type="entry name" value="PAS"/>
    <property type="match status" value="1"/>
</dbReference>
<sequence length="561" mass="63848">MKHHLPSIEDLLQTNFSLLSDMDDKNEAAYIFKQHQSEVWMLTRNEYMHYKSENIKELYWKRVGVSNEKAVIQDVIQKVQTSDIVVITFGEGKIKGYIDSAALLSKVFESYQYLEAYFQTMIDTMDGSVSIVDEAGKTVVWTPGAERIFSIPKEEIIGKDMDQFFPKEMLLNKVTVETGQSFRNRQHNPREDLFVMINSRPVIIKDRIVGAVAAETDITSQVLMNQELMNASSKIRQLQQEVSRLQSSRDSFQQIKGSSQLIKETVLLSRRMSETNANILLLGETGVGKEIFAKAIHHCQGSTTPFVAVNCGAISPSLFESEFFGYEKGAFSGANAKGKEGKLESANGGTLFLDEIGDLPLDMQVKLLRVLQDKTYYRVGGTKQLIAHCRIIAATNKDLEAMVEAGAFREDLYYRLNILSITIPPLRERKEDIMELLHLFIYEFSLLYHRTIEYIDPQVFSILLKYDWPGNVRELRNTIERLVLLSRDGKITIEALPQKLSKAASSLYHDESLKEDLNQHEKNKIIEAIQTENGNKQEAAKKLGISRATLYNKLKKLNINH</sequence>
<dbReference type="FunFam" id="3.40.50.300:FF:000006">
    <property type="entry name" value="DNA-binding transcriptional regulator NtrC"/>
    <property type="match status" value="1"/>
</dbReference>
<dbReference type="CDD" id="cd00009">
    <property type="entry name" value="AAA"/>
    <property type="match status" value="1"/>
</dbReference>
<keyword evidence="10" id="KW-1185">Reference proteome</keyword>
<evidence type="ECO:0000256" key="4">
    <source>
        <dbReference type="ARBA" id="ARBA00023125"/>
    </source>
</evidence>
<keyword evidence="6" id="KW-0175">Coiled coil</keyword>
<dbReference type="Pfam" id="PF02954">
    <property type="entry name" value="HTH_8"/>
    <property type="match status" value="1"/>
</dbReference>
<dbReference type="InterPro" id="IPR025662">
    <property type="entry name" value="Sigma_54_int_dom_ATP-bd_1"/>
</dbReference>
<dbReference type="InterPro" id="IPR002078">
    <property type="entry name" value="Sigma_54_int"/>
</dbReference>
<dbReference type="RefSeq" id="WP_209405670.1">
    <property type="nucleotide sequence ID" value="NZ_JAGIYQ010000006.1"/>
</dbReference>
<dbReference type="GO" id="GO:0043565">
    <property type="term" value="F:sequence-specific DNA binding"/>
    <property type="evidence" value="ECO:0007669"/>
    <property type="project" value="InterPro"/>
</dbReference>
<dbReference type="InterPro" id="IPR009057">
    <property type="entry name" value="Homeodomain-like_sf"/>
</dbReference>
<dbReference type="Gene3D" id="3.30.450.20">
    <property type="entry name" value="PAS domain"/>
    <property type="match status" value="1"/>
</dbReference>
<dbReference type="SMART" id="SM00382">
    <property type="entry name" value="AAA"/>
    <property type="match status" value="1"/>
</dbReference>
<dbReference type="InterPro" id="IPR025944">
    <property type="entry name" value="Sigma_54_int_dom_CS"/>
</dbReference>
<organism evidence="9 10">
    <name type="scientific">Gottfriedia endophytica</name>
    <dbReference type="NCBI Taxonomy" id="2820819"/>
    <lineage>
        <taxon>Bacteria</taxon>
        <taxon>Bacillati</taxon>
        <taxon>Bacillota</taxon>
        <taxon>Bacilli</taxon>
        <taxon>Bacillales</taxon>
        <taxon>Bacillaceae</taxon>
        <taxon>Gottfriedia</taxon>
    </lineage>
</organism>
<dbReference type="AlphaFoldDB" id="A0A940NI18"/>
<dbReference type="PROSITE" id="PS00676">
    <property type="entry name" value="SIGMA54_INTERACT_2"/>
    <property type="match status" value="1"/>
</dbReference>
<evidence type="ECO:0000256" key="3">
    <source>
        <dbReference type="ARBA" id="ARBA00023015"/>
    </source>
</evidence>
<dbReference type="Pfam" id="PF00158">
    <property type="entry name" value="Sigma54_activat"/>
    <property type="match status" value="1"/>
</dbReference>
<comment type="caution">
    <text evidence="9">The sequence shown here is derived from an EMBL/GenBank/DDBJ whole genome shotgun (WGS) entry which is preliminary data.</text>
</comment>
<dbReference type="InterPro" id="IPR027417">
    <property type="entry name" value="P-loop_NTPase"/>
</dbReference>
<evidence type="ECO:0000256" key="5">
    <source>
        <dbReference type="ARBA" id="ARBA00023163"/>
    </source>
</evidence>
<evidence type="ECO:0000259" key="8">
    <source>
        <dbReference type="PROSITE" id="PS50112"/>
    </source>
</evidence>
<dbReference type="SUPFAM" id="SSF55785">
    <property type="entry name" value="PYP-like sensor domain (PAS domain)"/>
    <property type="match status" value="1"/>
</dbReference>
<proteinExistence type="predicted"/>
<evidence type="ECO:0000313" key="9">
    <source>
        <dbReference type="EMBL" id="MBP0725769.1"/>
    </source>
</evidence>
<dbReference type="PRINTS" id="PR01590">
    <property type="entry name" value="HTHFIS"/>
</dbReference>
<dbReference type="GO" id="GO:0006355">
    <property type="term" value="P:regulation of DNA-templated transcription"/>
    <property type="evidence" value="ECO:0007669"/>
    <property type="project" value="InterPro"/>
</dbReference>
<dbReference type="InterPro" id="IPR035965">
    <property type="entry name" value="PAS-like_dom_sf"/>
</dbReference>
<keyword evidence="5" id="KW-0804">Transcription</keyword>
<dbReference type="InterPro" id="IPR002197">
    <property type="entry name" value="HTH_Fis"/>
</dbReference>
<feature type="coiled-coil region" evidence="6">
    <location>
        <begin position="221"/>
        <end position="255"/>
    </location>
</feature>
<dbReference type="InterPro" id="IPR000014">
    <property type="entry name" value="PAS"/>
</dbReference>
<evidence type="ECO:0000256" key="6">
    <source>
        <dbReference type="SAM" id="Coils"/>
    </source>
</evidence>
<feature type="domain" description="PAS" evidence="8">
    <location>
        <begin position="114"/>
        <end position="168"/>
    </location>
</feature>
<dbReference type="InterPro" id="IPR025943">
    <property type="entry name" value="Sigma_54_int_dom_ATP-bd_2"/>
</dbReference>
<dbReference type="PANTHER" id="PTHR32071">
    <property type="entry name" value="TRANSCRIPTIONAL REGULATORY PROTEIN"/>
    <property type="match status" value="1"/>
</dbReference>
<keyword evidence="4" id="KW-0238">DNA-binding</keyword>
<keyword evidence="3" id="KW-0805">Transcription regulation</keyword>
<reference evidence="9" key="1">
    <citation type="submission" date="2021-04" db="EMBL/GenBank/DDBJ databases">
        <title>Genome seq and assembly of Bacillus sp.</title>
        <authorList>
            <person name="Chhetri G."/>
        </authorList>
    </citation>
    <scope>NUCLEOTIDE SEQUENCE</scope>
    <source>
        <strain evidence="9">RG28</strain>
    </source>
</reference>